<proteinExistence type="predicted"/>
<dbReference type="Proteomes" id="UP000267448">
    <property type="component" value="Unassembled WGS sequence"/>
</dbReference>
<dbReference type="RefSeq" id="WP_126522483.1">
    <property type="nucleotide sequence ID" value="NZ_RXNU01000014.1"/>
</dbReference>
<gene>
    <name evidence="2" type="ORF">EKG38_20245</name>
</gene>
<reference evidence="2 3" key="1">
    <citation type="submission" date="2018-12" db="EMBL/GenBank/DDBJ databases">
        <authorList>
            <person name="Yu L."/>
        </authorList>
    </citation>
    <scope>NUCLEOTIDE SEQUENCE [LARGE SCALE GENOMIC DNA]</scope>
    <source>
        <strain evidence="2 3">HAW-EB2</strain>
    </source>
</reference>
<evidence type="ECO:0000313" key="3">
    <source>
        <dbReference type="Proteomes" id="UP000267448"/>
    </source>
</evidence>
<dbReference type="EMBL" id="RXNU01000014">
    <property type="protein sequence ID" value="RTR37263.1"/>
    <property type="molecule type" value="Genomic_DNA"/>
</dbReference>
<sequence length="172" mass="19663">MMTRVIIPFLLLVLSGCASVTGYHFEPDSTNDAKALISYSVDDFEGDSWLRTEPVVNMGHANAVYHLRAHYGRDNALTFIQVYVNFRTSDWYFFNDAVMKAENVRFIPIDREVVSGGYVHEDFAIEIDLETLKRMSGKDTLIKLKGKRGEYVFSTNKYLSSAFLAELENRNI</sequence>
<protein>
    <submittedName>
        <fullName evidence="2">Uncharacterized protein</fullName>
    </submittedName>
</protein>
<dbReference type="PROSITE" id="PS51257">
    <property type="entry name" value="PROKAR_LIPOPROTEIN"/>
    <property type="match status" value="1"/>
</dbReference>
<organism evidence="2 3">
    <name type="scientific">Shewanella canadensis</name>
    <dbReference type="NCBI Taxonomy" id="271096"/>
    <lineage>
        <taxon>Bacteria</taxon>
        <taxon>Pseudomonadati</taxon>
        <taxon>Pseudomonadota</taxon>
        <taxon>Gammaproteobacteria</taxon>
        <taxon>Alteromonadales</taxon>
        <taxon>Shewanellaceae</taxon>
        <taxon>Shewanella</taxon>
    </lineage>
</organism>
<evidence type="ECO:0000313" key="2">
    <source>
        <dbReference type="EMBL" id="RTR37263.1"/>
    </source>
</evidence>
<feature type="chain" id="PRO_5019384582" evidence="1">
    <location>
        <begin position="21"/>
        <end position="172"/>
    </location>
</feature>
<name>A0A431WP76_9GAMM</name>
<accession>A0A431WP76</accession>
<comment type="caution">
    <text evidence="2">The sequence shown here is derived from an EMBL/GenBank/DDBJ whole genome shotgun (WGS) entry which is preliminary data.</text>
</comment>
<keyword evidence="3" id="KW-1185">Reference proteome</keyword>
<evidence type="ECO:0000256" key="1">
    <source>
        <dbReference type="SAM" id="SignalP"/>
    </source>
</evidence>
<keyword evidence="1" id="KW-0732">Signal</keyword>
<feature type="signal peptide" evidence="1">
    <location>
        <begin position="1"/>
        <end position="20"/>
    </location>
</feature>
<dbReference type="AlphaFoldDB" id="A0A431WP76"/>